<dbReference type="CDD" id="cd00830">
    <property type="entry name" value="KAS_III"/>
    <property type="match status" value="1"/>
</dbReference>
<organism evidence="5 6">
    <name type="scientific">Occultella gossypii</name>
    <dbReference type="NCBI Taxonomy" id="2800820"/>
    <lineage>
        <taxon>Bacteria</taxon>
        <taxon>Bacillati</taxon>
        <taxon>Actinomycetota</taxon>
        <taxon>Actinomycetes</taxon>
        <taxon>Micrococcales</taxon>
        <taxon>Ruaniaceae</taxon>
        <taxon>Occultella</taxon>
    </lineage>
</organism>
<dbReference type="RefSeq" id="WP_223409037.1">
    <property type="nucleotide sequence ID" value="NZ_JAGSHT010000018.1"/>
</dbReference>
<evidence type="ECO:0000313" key="6">
    <source>
        <dbReference type="Proteomes" id="UP000826651"/>
    </source>
</evidence>
<dbReference type="Pfam" id="PF08545">
    <property type="entry name" value="ACP_syn_III"/>
    <property type="match status" value="1"/>
</dbReference>
<comment type="caution">
    <text evidence="5">The sequence shown here is derived from an EMBL/GenBank/DDBJ whole genome shotgun (WGS) entry which is preliminary data.</text>
</comment>
<dbReference type="InterPro" id="IPR013747">
    <property type="entry name" value="ACP_syn_III_C"/>
</dbReference>
<dbReference type="Proteomes" id="UP000826651">
    <property type="component" value="Unassembled WGS sequence"/>
</dbReference>
<dbReference type="Gene3D" id="3.40.47.10">
    <property type="match status" value="1"/>
</dbReference>
<dbReference type="InterPro" id="IPR016039">
    <property type="entry name" value="Thiolase-like"/>
</dbReference>
<evidence type="ECO:0000256" key="1">
    <source>
        <dbReference type="ARBA" id="ARBA00022679"/>
    </source>
</evidence>
<dbReference type="InterPro" id="IPR013751">
    <property type="entry name" value="ACP_syn_III_N"/>
</dbReference>
<keyword evidence="6" id="KW-1185">Reference proteome</keyword>
<proteinExistence type="predicted"/>
<gene>
    <name evidence="5" type="ORF">KCQ71_19450</name>
</gene>
<accession>A0ABS7SDV4</accession>
<protein>
    <recommendedName>
        <fullName evidence="7">3-oxoacyl-ACP synthase</fullName>
    </recommendedName>
</protein>
<reference evidence="5 6" key="1">
    <citation type="submission" date="2021-04" db="EMBL/GenBank/DDBJ databases">
        <title>Ruania sp. nov., isolated from sandy soil of mangrove forest.</title>
        <authorList>
            <person name="Ge X."/>
            <person name="Huang R."/>
            <person name="Liu W."/>
        </authorList>
    </citation>
    <scope>NUCLEOTIDE SEQUENCE [LARGE SCALE GENOMIC DNA]</scope>
    <source>
        <strain evidence="5 6">N2-46</strain>
    </source>
</reference>
<evidence type="ECO:0000259" key="3">
    <source>
        <dbReference type="Pfam" id="PF08541"/>
    </source>
</evidence>
<name>A0ABS7SDV4_9MICO</name>
<dbReference type="PANTHER" id="PTHR34069">
    <property type="entry name" value="3-OXOACYL-[ACYL-CARRIER-PROTEIN] SYNTHASE 3"/>
    <property type="match status" value="1"/>
</dbReference>
<feature type="domain" description="Beta-ketoacyl-[acyl-carrier-protein] synthase III N-terminal" evidence="4">
    <location>
        <begin position="90"/>
        <end position="163"/>
    </location>
</feature>
<evidence type="ECO:0008006" key="7">
    <source>
        <dbReference type="Google" id="ProtNLM"/>
    </source>
</evidence>
<keyword evidence="2" id="KW-0012">Acyltransferase</keyword>
<dbReference type="Pfam" id="PF08541">
    <property type="entry name" value="ACP_syn_III_C"/>
    <property type="match status" value="1"/>
</dbReference>
<dbReference type="SUPFAM" id="SSF53901">
    <property type="entry name" value="Thiolase-like"/>
    <property type="match status" value="1"/>
</dbReference>
<evidence type="ECO:0000313" key="5">
    <source>
        <dbReference type="EMBL" id="MBZ2198335.1"/>
    </source>
</evidence>
<dbReference type="EMBL" id="JAGSHT010000018">
    <property type="protein sequence ID" value="MBZ2198335.1"/>
    <property type="molecule type" value="Genomic_DNA"/>
</dbReference>
<keyword evidence="1" id="KW-0808">Transferase</keyword>
<sequence>MRPCEIAGWGTHLPAQVVTFGDQTRYRIADGVGQVDMLADAVHGALDRAGLRPVDIDCVIGACAGDIQPIPCTAALVWERVAPHTPVAAFDVNSTCTSFITALDIASRYLADGEYERILIVSGDVGTRFLDPDQRESFELFSDAAAAFVVTRSTQPDRGVLTSLQQTWADHAHDTEIRGGASLAPAQQYADRDPGDYRFDMDGRRALRSMATVLPGFFEAFFGRLTARTGLALADVDLVVPHQASRALGLVMRRIGIPPEQYVDRVREYGNMVSASVPFVLARCLDEGRIGTGDVILLCGTAAGLTANALALRL</sequence>
<feature type="domain" description="Beta-ketoacyl-[acyl-carrier-protein] synthase III C-terminal" evidence="3">
    <location>
        <begin position="227"/>
        <end position="313"/>
    </location>
</feature>
<evidence type="ECO:0000256" key="2">
    <source>
        <dbReference type="ARBA" id="ARBA00023315"/>
    </source>
</evidence>
<evidence type="ECO:0000259" key="4">
    <source>
        <dbReference type="Pfam" id="PF08545"/>
    </source>
</evidence>
<dbReference type="PANTHER" id="PTHR34069:SF2">
    <property type="entry name" value="BETA-KETOACYL-[ACYL-CARRIER-PROTEIN] SYNTHASE III"/>
    <property type="match status" value="1"/>
</dbReference>